<proteinExistence type="predicted"/>
<name>A0AAV8WDB0_9CUCU</name>
<evidence type="ECO:0000313" key="4">
    <source>
        <dbReference type="Proteomes" id="UP001159042"/>
    </source>
</evidence>
<dbReference type="Proteomes" id="UP001159042">
    <property type="component" value="Unassembled WGS sequence"/>
</dbReference>
<comment type="caution">
    <text evidence="3">The sequence shown here is derived from an EMBL/GenBank/DDBJ whole genome shotgun (WGS) entry which is preliminary data.</text>
</comment>
<evidence type="ECO:0000256" key="1">
    <source>
        <dbReference type="SAM" id="MobiDB-lite"/>
    </source>
</evidence>
<keyword evidence="2" id="KW-1133">Transmembrane helix</keyword>
<dbReference type="AlphaFoldDB" id="A0AAV8WDB0"/>
<feature type="compositionally biased region" description="Low complexity" evidence="1">
    <location>
        <begin position="179"/>
        <end position="198"/>
    </location>
</feature>
<reference evidence="3 4" key="1">
    <citation type="journal article" date="2023" name="Insect Mol. Biol.">
        <title>Genome sequencing provides insights into the evolution of gene families encoding plant cell wall-degrading enzymes in longhorned beetles.</title>
        <authorList>
            <person name="Shin N.R."/>
            <person name="Okamura Y."/>
            <person name="Kirsch R."/>
            <person name="Pauchet Y."/>
        </authorList>
    </citation>
    <scope>NUCLEOTIDE SEQUENCE [LARGE SCALE GENOMIC DNA]</scope>
    <source>
        <strain evidence="3">EAD_L_NR</strain>
    </source>
</reference>
<keyword evidence="2" id="KW-0812">Transmembrane</keyword>
<evidence type="ECO:0000313" key="3">
    <source>
        <dbReference type="EMBL" id="KAJ8924246.1"/>
    </source>
</evidence>
<gene>
    <name evidence="3" type="ORF">NQ315_007038</name>
</gene>
<keyword evidence="4" id="KW-1185">Reference proteome</keyword>
<organism evidence="3 4">
    <name type="scientific">Exocentrus adspersus</name>
    <dbReference type="NCBI Taxonomy" id="1586481"/>
    <lineage>
        <taxon>Eukaryota</taxon>
        <taxon>Metazoa</taxon>
        <taxon>Ecdysozoa</taxon>
        <taxon>Arthropoda</taxon>
        <taxon>Hexapoda</taxon>
        <taxon>Insecta</taxon>
        <taxon>Pterygota</taxon>
        <taxon>Neoptera</taxon>
        <taxon>Endopterygota</taxon>
        <taxon>Coleoptera</taxon>
        <taxon>Polyphaga</taxon>
        <taxon>Cucujiformia</taxon>
        <taxon>Chrysomeloidea</taxon>
        <taxon>Cerambycidae</taxon>
        <taxon>Lamiinae</taxon>
        <taxon>Acanthocinini</taxon>
        <taxon>Exocentrus</taxon>
    </lineage>
</organism>
<feature type="region of interest" description="Disordered" evidence="1">
    <location>
        <begin position="138"/>
        <end position="198"/>
    </location>
</feature>
<accession>A0AAV8WDB0</accession>
<dbReference type="EMBL" id="JANEYG010000003">
    <property type="protein sequence ID" value="KAJ8924246.1"/>
    <property type="molecule type" value="Genomic_DNA"/>
</dbReference>
<feature type="compositionally biased region" description="Polar residues" evidence="1">
    <location>
        <begin position="138"/>
        <end position="153"/>
    </location>
</feature>
<feature type="transmembrane region" description="Helical" evidence="2">
    <location>
        <begin position="78"/>
        <end position="98"/>
    </location>
</feature>
<feature type="region of interest" description="Disordered" evidence="1">
    <location>
        <begin position="256"/>
        <end position="275"/>
    </location>
</feature>
<evidence type="ECO:0000256" key="2">
    <source>
        <dbReference type="SAM" id="Phobius"/>
    </source>
</evidence>
<protein>
    <submittedName>
        <fullName evidence="3">Uncharacterized protein</fullName>
    </submittedName>
</protein>
<sequence>MYFKFGWRLANNPLAAADEIGKRKTFVYKFRGPRLHQTSYGMWGFSAVTTSRKQLFHCDSRISTAGEKKIHSETDQTGTFAVLFVLAFVAFFVALAAAPASVAAVATNVQGPSSYSSVPGPEGDVITVLSGGRVSTEQFPGSGTIVQGPSSRTFLVRPDGSSSSGQSGGRVSTEPFPGSGTIVQGPSSSSSGQSGGRISTEQLRGVASNYAPGRVYAYGAYPEVSSYAAPTTTYSTYAGPRAATGLGEQTVVAGSSGTISTRKTPGAPNVSTYGAPATGSVDVHTVVSGPSGTISTSKNIPDPYGAPGVIAGRSAW</sequence>
<keyword evidence="2" id="KW-0472">Membrane</keyword>